<proteinExistence type="predicted"/>
<name>A0A315VDH2_GAMAF</name>
<feature type="transmembrane region" description="Helical" evidence="1">
    <location>
        <begin position="49"/>
        <end position="70"/>
    </location>
</feature>
<comment type="caution">
    <text evidence="2">The sequence shown here is derived from an EMBL/GenBank/DDBJ whole genome shotgun (WGS) entry which is preliminary data.</text>
</comment>
<keyword evidence="1" id="KW-1133">Transmembrane helix</keyword>
<feature type="transmembrane region" description="Helical" evidence="1">
    <location>
        <begin position="21"/>
        <end position="43"/>
    </location>
</feature>
<accession>A0A315VDH2</accession>
<keyword evidence="1" id="KW-0472">Membrane</keyword>
<dbReference type="EMBL" id="NHOQ01001904">
    <property type="protein sequence ID" value="PWA21432.1"/>
    <property type="molecule type" value="Genomic_DNA"/>
</dbReference>
<evidence type="ECO:0008006" key="4">
    <source>
        <dbReference type="Google" id="ProtNLM"/>
    </source>
</evidence>
<keyword evidence="1" id="KW-0812">Transmembrane</keyword>
<dbReference type="InterPro" id="IPR029365">
    <property type="entry name" value="TMEM238"/>
</dbReference>
<dbReference type="Pfam" id="PF15125">
    <property type="entry name" value="TMEM238"/>
    <property type="match status" value="1"/>
</dbReference>
<keyword evidence="3" id="KW-1185">Reference proteome</keyword>
<dbReference type="PANTHER" id="PTHR28613:SF2">
    <property type="entry name" value="TRANSMEMBRANE PROTEIN 238-LIKE"/>
    <property type="match status" value="1"/>
</dbReference>
<dbReference type="AlphaFoldDB" id="A0A315VDH2"/>
<organism evidence="2 3">
    <name type="scientific">Gambusia affinis</name>
    <name type="common">Western mosquitofish</name>
    <name type="synonym">Heterandria affinis</name>
    <dbReference type="NCBI Taxonomy" id="33528"/>
    <lineage>
        <taxon>Eukaryota</taxon>
        <taxon>Metazoa</taxon>
        <taxon>Chordata</taxon>
        <taxon>Craniata</taxon>
        <taxon>Vertebrata</taxon>
        <taxon>Euteleostomi</taxon>
        <taxon>Actinopterygii</taxon>
        <taxon>Neopterygii</taxon>
        <taxon>Teleostei</taxon>
        <taxon>Neoteleostei</taxon>
        <taxon>Acanthomorphata</taxon>
        <taxon>Ovalentaria</taxon>
        <taxon>Atherinomorphae</taxon>
        <taxon>Cyprinodontiformes</taxon>
        <taxon>Poeciliidae</taxon>
        <taxon>Poeciliinae</taxon>
        <taxon>Gambusia</taxon>
    </lineage>
</organism>
<sequence length="193" mass="21670">MERIKLTFTSYRSQIGRCVGFFFVAVLLDAVGLVVFVTGIASPVGYWDFLVLSGPLIVFLSLVFWILWYIGNVEVPTEELTPQLFIAFRWMRKLIQLQVLLCLESISKDKLMDPSVWERVNTALLIQNLSRQSGSRKGSFEPVVMRLQKVSQSPQPGPSLGVQVQPHTLPSVSLVTPPWPTLAEETRLRLGPG</sequence>
<protein>
    <recommendedName>
        <fullName evidence="4">Transmembrane protein 238</fullName>
    </recommendedName>
</protein>
<dbReference type="STRING" id="33528.ENSGAFP00000021753"/>
<dbReference type="Proteomes" id="UP000250572">
    <property type="component" value="Unassembled WGS sequence"/>
</dbReference>
<dbReference type="PANTHER" id="PTHR28613">
    <property type="entry name" value="SI:CH211-232M10.4-RELATED"/>
    <property type="match status" value="1"/>
</dbReference>
<evidence type="ECO:0000313" key="3">
    <source>
        <dbReference type="Proteomes" id="UP000250572"/>
    </source>
</evidence>
<gene>
    <name evidence="2" type="ORF">CCH79_00003407</name>
</gene>
<reference evidence="2 3" key="1">
    <citation type="journal article" date="2018" name="G3 (Bethesda)">
        <title>A High-Quality Reference Genome for the Invasive Mosquitofish Gambusia affinis Using a Chicago Library.</title>
        <authorList>
            <person name="Hoffberg S.L."/>
            <person name="Troendle N.J."/>
            <person name="Glenn T.C."/>
            <person name="Mahmud O."/>
            <person name="Louha S."/>
            <person name="Chalopin D."/>
            <person name="Bennetzen J.L."/>
            <person name="Mauricio R."/>
        </authorList>
    </citation>
    <scope>NUCLEOTIDE SEQUENCE [LARGE SCALE GENOMIC DNA]</scope>
    <source>
        <strain evidence="2">NE01/NJP1002.9</strain>
        <tissue evidence="2">Muscle</tissue>
    </source>
</reference>
<evidence type="ECO:0000313" key="2">
    <source>
        <dbReference type="EMBL" id="PWA21432.1"/>
    </source>
</evidence>
<evidence type="ECO:0000256" key="1">
    <source>
        <dbReference type="SAM" id="Phobius"/>
    </source>
</evidence>